<organism evidence="1 2">
    <name type="scientific">Candidatus Ruthenibacterium merdavium</name>
    <dbReference type="NCBI Taxonomy" id="2838752"/>
    <lineage>
        <taxon>Bacteria</taxon>
        <taxon>Bacillati</taxon>
        <taxon>Bacillota</taxon>
        <taxon>Clostridia</taxon>
        <taxon>Eubacteriales</taxon>
        <taxon>Oscillospiraceae</taxon>
        <taxon>Ruthenibacterium</taxon>
    </lineage>
</organism>
<protein>
    <submittedName>
        <fullName evidence="1">Uncharacterized protein</fullName>
    </submittedName>
</protein>
<accession>A0A9D2TK29</accession>
<proteinExistence type="predicted"/>
<evidence type="ECO:0000313" key="1">
    <source>
        <dbReference type="EMBL" id="HJC73210.1"/>
    </source>
</evidence>
<dbReference type="Proteomes" id="UP000823918">
    <property type="component" value="Unassembled WGS sequence"/>
</dbReference>
<reference evidence="1" key="2">
    <citation type="submission" date="2021-04" db="EMBL/GenBank/DDBJ databases">
        <authorList>
            <person name="Gilroy R."/>
        </authorList>
    </citation>
    <scope>NUCLEOTIDE SEQUENCE</scope>
    <source>
        <strain evidence="1">5933</strain>
    </source>
</reference>
<dbReference type="EMBL" id="DWWA01000053">
    <property type="protein sequence ID" value="HJC73210.1"/>
    <property type="molecule type" value="Genomic_DNA"/>
</dbReference>
<sequence length="131" mass="14662">MLNADKTVTVIHHEKTADGDAYFCHVLRGVSWHTQNRYTVETTGQKPSRTHKIRIPFSLLGGYLDPDAFRELPDKAGFWTLAHEDKIALGEHESITGAEFAALSRSPDACTVLDIHKNFYGHSRHIYAEGG</sequence>
<gene>
    <name evidence="1" type="ORF">H9698_10535</name>
</gene>
<name>A0A9D2TK29_9FIRM</name>
<dbReference type="AlphaFoldDB" id="A0A9D2TK29"/>
<reference evidence="1" key="1">
    <citation type="journal article" date="2021" name="PeerJ">
        <title>Extensive microbial diversity within the chicken gut microbiome revealed by metagenomics and culture.</title>
        <authorList>
            <person name="Gilroy R."/>
            <person name="Ravi A."/>
            <person name="Getino M."/>
            <person name="Pursley I."/>
            <person name="Horton D.L."/>
            <person name="Alikhan N.F."/>
            <person name="Baker D."/>
            <person name="Gharbi K."/>
            <person name="Hall N."/>
            <person name="Watson M."/>
            <person name="Adriaenssens E.M."/>
            <person name="Foster-Nyarko E."/>
            <person name="Jarju S."/>
            <person name="Secka A."/>
            <person name="Antonio M."/>
            <person name="Oren A."/>
            <person name="Chaudhuri R.R."/>
            <person name="La Ragione R."/>
            <person name="Hildebrand F."/>
            <person name="Pallen M.J."/>
        </authorList>
    </citation>
    <scope>NUCLEOTIDE SEQUENCE</scope>
    <source>
        <strain evidence="1">5933</strain>
    </source>
</reference>
<comment type="caution">
    <text evidence="1">The sequence shown here is derived from an EMBL/GenBank/DDBJ whole genome shotgun (WGS) entry which is preliminary data.</text>
</comment>
<evidence type="ECO:0000313" key="2">
    <source>
        <dbReference type="Proteomes" id="UP000823918"/>
    </source>
</evidence>